<dbReference type="EMBL" id="AP019536">
    <property type="protein sequence ID" value="BBI98426.1"/>
    <property type="molecule type" value="Genomic_DNA"/>
</dbReference>
<evidence type="ECO:0000256" key="10">
    <source>
        <dbReference type="ARBA" id="ARBA00024678"/>
    </source>
</evidence>
<feature type="signal peptide" evidence="13">
    <location>
        <begin position="1"/>
        <end position="28"/>
    </location>
</feature>
<keyword evidence="9" id="KW-0178">Competence</keyword>
<sequence>MKRFSYVVTGMVRLLGVLVAFGALSAHAQTAAQNSITALNVSSADSGTTVIKVELAQPLANPPAGFTINTPPRIAFDFPNTANGLGKSVQEFAEGDLRSANIVQAGNRTRLVINLHQMLAYDTKIDGNTLLITLQGKAVAAAPVVTSSRFAEAKKGAQQHSLRDVDFRRGKNGEGRIQVDLSDPGVGIDIRQQGTTLIVDFLKTSLPRNLQRKLDVVDFATPVQGVDTFAQGDNVRMVIEPKGLWEHAAYQTDNKFIVEVKPVADDPNKLVKGGQAGYAGEKLTLNFQKIDVREALNVIADFTELNMVISDTVSGNLTLRLKDVPWDQALDIILQSRGLDMRKNGNVIQVAPREELAAKEKIDLAARQEISDLEELRTESFQLSYQKGDAMVALLASDKQRILSKRGSAVVDPRTNTLFIQDTPSRLEEARKLIKQIDVPVRQVMIEARIVEASDKFGRNLGVKLGYTGPGAVPGGGFAVGSNTPTATRATLNGSNVNLPAAGAAGTFSMILFNAAATKFLNLELTALETDSMGKIISSPRVVTADQVEANIEQGTEVPYQQASSSGATTTAFKKATLSLKVKPQITPDDNVMMDVNVTKDSVGATTFNGVPTIDTNKVTTQVLVENGGTVVIGGVYAQTDTTTVNKVPMLGDVPVLGSLFRNTNRIDNKSELLIFISPKIMKDALNLR</sequence>
<evidence type="ECO:0000256" key="9">
    <source>
        <dbReference type="ARBA" id="ARBA00023287"/>
    </source>
</evidence>
<evidence type="ECO:0000256" key="5">
    <source>
        <dbReference type="ARBA" id="ARBA00022729"/>
    </source>
</evidence>
<dbReference type="NCBIfam" id="TIGR02515">
    <property type="entry name" value="IV_pilus_PilQ"/>
    <property type="match status" value="1"/>
</dbReference>
<dbReference type="Gene3D" id="2.60.40.3470">
    <property type="match status" value="1"/>
</dbReference>
<comment type="subcellular location">
    <subcellularLocation>
        <location evidence="1 12">Cell outer membrane</location>
    </subcellularLocation>
</comment>
<keyword evidence="8" id="KW-0998">Cell outer membrane</keyword>
<dbReference type="Gene3D" id="3.30.1370.120">
    <property type="match status" value="1"/>
</dbReference>
<feature type="domain" description="Secretin/TonB short N-terminal" evidence="14">
    <location>
        <begin position="305"/>
        <end position="353"/>
    </location>
</feature>
<evidence type="ECO:0000256" key="12">
    <source>
        <dbReference type="RuleBase" id="RU004004"/>
    </source>
</evidence>
<dbReference type="InterPro" id="IPR001775">
    <property type="entry name" value="GspD/PilQ"/>
</dbReference>
<dbReference type="PANTHER" id="PTHR30604">
    <property type="entry name" value="PROTEIN TRANSPORT PROTEIN HOFQ"/>
    <property type="match status" value="1"/>
</dbReference>
<keyword evidence="7" id="KW-0472">Membrane</keyword>
<name>A0AAN1SXL6_9PROT</name>
<dbReference type="InterPro" id="IPR004845">
    <property type="entry name" value="T2SS_GspD_CS"/>
</dbReference>
<keyword evidence="4 12" id="KW-0813">Transport</keyword>
<comment type="similarity">
    <text evidence="2">Belongs to the bacterial secretin family. PilQ subfamily.</text>
</comment>
<evidence type="ECO:0000256" key="3">
    <source>
        <dbReference type="ARBA" id="ARBA00014124"/>
    </source>
</evidence>
<dbReference type="PRINTS" id="PR00811">
    <property type="entry name" value="BCTERIALGSPD"/>
</dbReference>
<evidence type="ECO:0000256" key="8">
    <source>
        <dbReference type="ARBA" id="ARBA00023237"/>
    </source>
</evidence>
<evidence type="ECO:0000256" key="1">
    <source>
        <dbReference type="ARBA" id="ARBA00004442"/>
    </source>
</evidence>
<dbReference type="Proteomes" id="UP001319121">
    <property type="component" value="Chromosome"/>
</dbReference>
<dbReference type="SMART" id="SM00965">
    <property type="entry name" value="STN"/>
    <property type="match status" value="1"/>
</dbReference>
<dbReference type="InterPro" id="IPR004846">
    <property type="entry name" value="T2SS/T3SS_dom"/>
</dbReference>
<evidence type="ECO:0000256" key="6">
    <source>
        <dbReference type="ARBA" id="ARBA00022927"/>
    </source>
</evidence>
<dbReference type="Pfam" id="PF11741">
    <property type="entry name" value="AMIN"/>
    <property type="match status" value="2"/>
</dbReference>
<dbReference type="GO" id="GO:0009306">
    <property type="term" value="P:protein secretion"/>
    <property type="evidence" value="ECO:0007669"/>
    <property type="project" value="InterPro"/>
</dbReference>
<keyword evidence="6" id="KW-0653">Protein transport</keyword>
<dbReference type="RefSeq" id="WP_212786070.1">
    <property type="nucleotide sequence ID" value="NZ_AP019536.1"/>
</dbReference>
<dbReference type="PROSITE" id="PS00875">
    <property type="entry name" value="T2SP_D"/>
    <property type="match status" value="1"/>
</dbReference>
<comment type="subunit">
    <text evidence="11">Homododecamer. Tetramer of trimer.</text>
</comment>
<dbReference type="Pfam" id="PF03958">
    <property type="entry name" value="Secretin_N"/>
    <property type="match status" value="1"/>
</dbReference>
<dbReference type="AlphaFoldDB" id="A0AAN1SXL6"/>
<dbReference type="Gene3D" id="2.60.40.3500">
    <property type="match status" value="1"/>
</dbReference>
<dbReference type="Gene3D" id="3.30.1370.130">
    <property type="match status" value="1"/>
</dbReference>
<dbReference type="InterPro" id="IPR038591">
    <property type="entry name" value="NolW-like_sf"/>
</dbReference>
<dbReference type="KEGG" id="fku:FGKAn22_01190"/>
<evidence type="ECO:0000256" key="7">
    <source>
        <dbReference type="ARBA" id="ARBA00023136"/>
    </source>
</evidence>
<comment type="function">
    <text evidence="10">Required for type IV pilus biogenesis and competence. Could function as a pore for exit of the pilus but also as a channel for entry of heme and antimicrobial agents and uptake of transforming DNA.</text>
</comment>
<dbReference type="InterPro" id="IPR013355">
    <property type="entry name" value="Pilus_4_PilQ"/>
</dbReference>
<protein>
    <recommendedName>
        <fullName evidence="3">Type IV pilus biogenesis and competence protein PilQ</fullName>
    </recommendedName>
</protein>
<dbReference type="InterPro" id="IPR005644">
    <property type="entry name" value="NolW-like"/>
</dbReference>
<organism evidence="15 16">
    <name type="scientific">Ferrigenium kumadai</name>
    <dbReference type="NCBI Taxonomy" id="1682490"/>
    <lineage>
        <taxon>Bacteria</taxon>
        <taxon>Pseudomonadati</taxon>
        <taxon>Pseudomonadota</taxon>
        <taxon>Betaproteobacteria</taxon>
        <taxon>Nitrosomonadales</taxon>
        <taxon>Gallionellaceae</taxon>
        <taxon>Ferrigenium</taxon>
    </lineage>
</organism>
<keyword evidence="16" id="KW-1185">Reference proteome</keyword>
<evidence type="ECO:0000259" key="14">
    <source>
        <dbReference type="SMART" id="SM00965"/>
    </source>
</evidence>
<dbReference type="GO" id="GO:0030420">
    <property type="term" value="P:establishment of competence for transformation"/>
    <property type="evidence" value="ECO:0007669"/>
    <property type="project" value="UniProtKB-KW"/>
</dbReference>
<evidence type="ECO:0000256" key="4">
    <source>
        <dbReference type="ARBA" id="ARBA00022448"/>
    </source>
</evidence>
<dbReference type="InterPro" id="IPR011662">
    <property type="entry name" value="Secretin/TonB_short_N"/>
</dbReference>
<keyword evidence="5 13" id="KW-0732">Signal</keyword>
<accession>A0AAN1SXL6</accession>
<evidence type="ECO:0000256" key="11">
    <source>
        <dbReference type="ARBA" id="ARBA00025897"/>
    </source>
</evidence>
<evidence type="ECO:0000256" key="13">
    <source>
        <dbReference type="SAM" id="SignalP"/>
    </source>
</evidence>
<feature type="chain" id="PRO_5042855354" description="Type IV pilus biogenesis and competence protein PilQ" evidence="13">
    <location>
        <begin position="29"/>
        <end position="689"/>
    </location>
</feature>
<dbReference type="InterPro" id="IPR051808">
    <property type="entry name" value="Type_IV_pilus_biogenesis"/>
</dbReference>
<reference evidence="15 16" key="1">
    <citation type="submission" date="2019-03" db="EMBL/GenBank/DDBJ databases">
        <title>Complete genome sequence of Ferrigenium kumadai strain An22, a microaerophilic iron-oxidizing bacterium isolated from a paddy field soil.</title>
        <authorList>
            <person name="Watanabe T."/>
            <person name="Asakawa S."/>
        </authorList>
    </citation>
    <scope>NUCLEOTIDE SEQUENCE [LARGE SCALE GENOMIC DNA]</scope>
    <source>
        <strain evidence="15 16">An22</strain>
    </source>
</reference>
<gene>
    <name evidence="15" type="ORF">FGKAn22_01190</name>
</gene>
<evidence type="ECO:0000313" key="15">
    <source>
        <dbReference type="EMBL" id="BBI98426.1"/>
    </source>
</evidence>
<dbReference type="InterPro" id="IPR021731">
    <property type="entry name" value="AMIN_dom"/>
</dbReference>
<dbReference type="Pfam" id="PF00263">
    <property type="entry name" value="Secretin"/>
    <property type="match status" value="1"/>
</dbReference>
<dbReference type="GO" id="GO:0009279">
    <property type="term" value="C:cell outer membrane"/>
    <property type="evidence" value="ECO:0007669"/>
    <property type="project" value="UniProtKB-SubCell"/>
</dbReference>
<proteinExistence type="inferred from homology"/>
<dbReference type="Pfam" id="PF07660">
    <property type="entry name" value="STN"/>
    <property type="match status" value="1"/>
</dbReference>
<dbReference type="PANTHER" id="PTHR30604:SF1">
    <property type="entry name" value="DNA UTILIZATION PROTEIN HOFQ"/>
    <property type="match status" value="1"/>
</dbReference>
<evidence type="ECO:0000256" key="2">
    <source>
        <dbReference type="ARBA" id="ARBA00006304"/>
    </source>
</evidence>
<evidence type="ECO:0000313" key="16">
    <source>
        <dbReference type="Proteomes" id="UP001319121"/>
    </source>
</evidence>